<evidence type="ECO:0000256" key="11">
    <source>
        <dbReference type="ARBA" id="ARBA00022989"/>
    </source>
</evidence>
<dbReference type="GO" id="GO:0005524">
    <property type="term" value="F:ATP binding"/>
    <property type="evidence" value="ECO:0007669"/>
    <property type="project" value="UniProtKB-KW"/>
</dbReference>
<keyword evidence="11 14" id="KW-1133">Transmembrane helix</keyword>
<evidence type="ECO:0000313" key="17">
    <source>
        <dbReference type="Proteomes" id="UP000198724"/>
    </source>
</evidence>
<evidence type="ECO:0000256" key="7">
    <source>
        <dbReference type="ARBA" id="ARBA00022692"/>
    </source>
</evidence>
<dbReference type="Proteomes" id="UP000198724">
    <property type="component" value="Unassembled WGS sequence"/>
</dbReference>
<protein>
    <recommendedName>
        <fullName evidence="3">histidine kinase</fullName>
        <ecNumber evidence="3">2.7.13.3</ecNumber>
    </recommendedName>
</protein>
<proteinExistence type="predicted"/>
<dbReference type="SUPFAM" id="SSF55874">
    <property type="entry name" value="ATPase domain of HSP90 chaperone/DNA topoisomerase II/histidine kinase"/>
    <property type="match status" value="1"/>
</dbReference>
<evidence type="ECO:0000256" key="12">
    <source>
        <dbReference type="ARBA" id="ARBA00023012"/>
    </source>
</evidence>
<organism evidence="16 17">
    <name type="scientific">Pontibacter chinhatensis</name>
    <dbReference type="NCBI Taxonomy" id="1436961"/>
    <lineage>
        <taxon>Bacteria</taxon>
        <taxon>Pseudomonadati</taxon>
        <taxon>Bacteroidota</taxon>
        <taxon>Cytophagia</taxon>
        <taxon>Cytophagales</taxon>
        <taxon>Hymenobacteraceae</taxon>
        <taxon>Pontibacter</taxon>
    </lineage>
</organism>
<keyword evidence="9 16" id="KW-0418">Kinase</keyword>
<dbReference type="SMART" id="SM00387">
    <property type="entry name" value="HATPase_c"/>
    <property type="match status" value="1"/>
</dbReference>
<evidence type="ECO:0000256" key="13">
    <source>
        <dbReference type="ARBA" id="ARBA00023136"/>
    </source>
</evidence>
<dbReference type="STRING" id="1436961.SAMN05421739_105147"/>
<dbReference type="InterPro" id="IPR050398">
    <property type="entry name" value="HssS/ArlS-like"/>
</dbReference>
<evidence type="ECO:0000256" key="14">
    <source>
        <dbReference type="SAM" id="Phobius"/>
    </source>
</evidence>
<dbReference type="SUPFAM" id="SSF47384">
    <property type="entry name" value="Homodimeric domain of signal transducing histidine kinase"/>
    <property type="match status" value="1"/>
</dbReference>
<dbReference type="PROSITE" id="PS50109">
    <property type="entry name" value="HIS_KIN"/>
    <property type="match status" value="1"/>
</dbReference>
<dbReference type="InterPro" id="IPR003594">
    <property type="entry name" value="HATPase_dom"/>
</dbReference>
<evidence type="ECO:0000256" key="5">
    <source>
        <dbReference type="ARBA" id="ARBA00022553"/>
    </source>
</evidence>
<keyword evidence="6" id="KW-0808">Transferase</keyword>
<dbReference type="Gene3D" id="1.10.287.130">
    <property type="match status" value="1"/>
</dbReference>
<dbReference type="PANTHER" id="PTHR45528">
    <property type="entry name" value="SENSOR HISTIDINE KINASE CPXA"/>
    <property type="match status" value="1"/>
</dbReference>
<evidence type="ECO:0000256" key="4">
    <source>
        <dbReference type="ARBA" id="ARBA00022475"/>
    </source>
</evidence>
<dbReference type="InterPro" id="IPR004358">
    <property type="entry name" value="Sig_transdc_His_kin-like_C"/>
</dbReference>
<keyword evidence="10" id="KW-0067">ATP-binding</keyword>
<dbReference type="RefSeq" id="WP_092103307.1">
    <property type="nucleotide sequence ID" value="NZ_FOOT01000005.1"/>
</dbReference>
<evidence type="ECO:0000256" key="6">
    <source>
        <dbReference type="ARBA" id="ARBA00022679"/>
    </source>
</evidence>
<comment type="catalytic activity">
    <reaction evidence="1">
        <text>ATP + protein L-histidine = ADP + protein N-phospho-L-histidine.</text>
        <dbReference type="EC" id="2.7.13.3"/>
    </reaction>
</comment>
<feature type="transmembrane region" description="Helical" evidence="14">
    <location>
        <begin position="7"/>
        <end position="30"/>
    </location>
</feature>
<dbReference type="CDD" id="cd00082">
    <property type="entry name" value="HisKA"/>
    <property type="match status" value="1"/>
</dbReference>
<evidence type="ECO:0000256" key="10">
    <source>
        <dbReference type="ARBA" id="ARBA00022840"/>
    </source>
</evidence>
<keyword evidence="5" id="KW-0597">Phosphoprotein</keyword>
<keyword evidence="7 14" id="KW-0812">Transmembrane</keyword>
<evidence type="ECO:0000256" key="1">
    <source>
        <dbReference type="ARBA" id="ARBA00000085"/>
    </source>
</evidence>
<dbReference type="PANTHER" id="PTHR45528:SF1">
    <property type="entry name" value="SENSOR HISTIDINE KINASE CPXA"/>
    <property type="match status" value="1"/>
</dbReference>
<dbReference type="SMART" id="SM00388">
    <property type="entry name" value="HisKA"/>
    <property type="match status" value="1"/>
</dbReference>
<dbReference type="AlphaFoldDB" id="A0A1I2WPV9"/>
<dbReference type="EMBL" id="FOOT01000005">
    <property type="protein sequence ID" value="SFH03373.1"/>
    <property type="molecule type" value="Genomic_DNA"/>
</dbReference>
<dbReference type="Pfam" id="PF02518">
    <property type="entry name" value="HATPase_c"/>
    <property type="match status" value="1"/>
</dbReference>
<keyword evidence="8" id="KW-0547">Nucleotide-binding</keyword>
<accession>A0A1I2WPV9</accession>
<evidence type="ECO:0000256" key="3">
    <source>
        <dbReference type="ARBA" id="ARBA00012438"/>
    </source>
</evidence>
<dbReference type="InterPro" id="IPR005467">
    <property type="entry name" value="His_kinase_dom"/>
</dbReference>
<dbReference type="OrthoDB" id="1522504at2"/>
<dbReference type="EC" id="2.7.13.3" evidence="3"/>
<dbReference type="InterPro" id="IPR003661">
    <property type="entry name" value="HisK_dim/P_dom"/>
</dbReference>
<dbReference type="Pfam" id="PF00512">
    <property type="entry name" value="HisKA"/>
    <property type="match status" value="1"/>
</dbReference>
<sequence>MKLQNRILLYFSSTVITLTAISLTVIYLLFAEHREQEFRQRQREKIKLTIELLAKYKEMSENLTEMMDRLTIHDFYDEKVLIFDRHKDLIYESVDDLPIANRNAILTQLSPAMRELELKENGYEIIGVYEERANTHFYAISKAYDKFGYTKLTFLRNTLIFIFISISALVVFISLFLSKRISEPIIRLAQKLGRFKVGDNPDYTALHTNTYELNYLNEKFHQLLKRTNESFDFQKHTIHHISHELKTPIAILVSELERIGQNQLPGDLNRQLEEQITNGKSLGDIINTLLEISKLEAGQEVFTQAVRVDELIFDLVEGFNLIHPTFTFELNFFPENIDETRLEIRANRMLLRQAFQNILANCISYADNGSAKISIDCSSPSQLKVQFSNSGKAVSQEEQKYLFNHFFRGENSRGKGGFGLGLVLVKRIINLHHGTIEYAHADNQFNVFELTFPLR</sequence>
<gene>
    <name evidence="16" type="ORF">SAMN05421739_105147</name>
</gene>
<keyword evidence="17" id="KW-1185">Reference proteome</keyword>
<feature type="transmembrane region" description="Helical" evidence="14">
    <location>
        <begin position="159"/>
        <end position="177"/>
    </location>
</feature>
<keyword evidence="13 14" id="KW-0472">Membrane</keyword>
<evidence type="ECO:0000256" key="8">
    <source>
        <dbReference type="ARBA" id="ARBA00022741"/>
    </source>
</evidence>
<evidence type="ECO:0000313" key="16">
    <source>
        <dbReference type="EMBL" id="SFH03373.1"/>
    </source>
</evidence>
<evidence type="ECO:0000259" key="15">
    <source>
        <dbReference type="PROSITE" id="PS50109"/>
    </source>
</evidence>
<name>A0A1I2WPV9_9BACT</name>
<dbReference type="InterPro" id="IPR036890">
    <property type="entry name" value="HATPase_C_sf"/>
</dbReference>
<evidence type="ECO:0000256" key="2">
    <source>
        <dbReference type="ARBA" id="ARBA00004651"/>
    </source>
</evidence>
<dbReference type="GO" id="GO:0000155">
    <property type="term" value="F:phosphorelay sensor kinase activity"/>
    <property type="evidence" value="ECO:0007669"/>
    <property type="project" value="InterPro"/>
</dbReference>
<reference evidence="17" key="1">
    <citation type="submission" date="2016-10" db="EMBL/GenBank/DDBJ databases">
        <authorList>
            <person name="Varghese N."/>
            <person name="Submissions S."/>
        </authorList>
    </citation>
    <scope>NUCLEOTIDE SEQUENCE [LARGE SCALE GENOMIC DNA]</scope>
    <source>
        <strain evidence="17">LP51</strain>
    </source>
</reference>
<dbReference type="Gene3D" id="3.30.565.10">
    <property type="entry name" value="Histidine kinase-like ATPase, C-terminal domain"/>
    <property type="match status" value="1"/>
</dbReference>
<dbReference type="GO" id="GO:0005886">
    <property type="term" value="C:plasma membrane"/>
    <property type="evidence" value="ECO:0007669"/>
    <property type="project" value="UniProtKB-SubCell"/>
</dbReference>
<keyword evidence="4" id="KW-1003">Cell membrane</keyword>
<dbReference type="Gene3D" id="6.10.340.10">
    <property type="match status" value="1"/>
</dbReference>
<dbReference type="PRINTS" id="PR00344">
    <property type="entry name" value="BCTRLSENSOR"/>
</dbReference>
<comment type="subcellular location">
    <subcellularLocation>
        <location evidence="2">Cell membrane</location>
        <topology evidence="2">Multi-pass membrane protein</topology>
    </subcellularLocation>
</comment>
<feature type="domain" description="Histidine kinase" evidence="15">
    <location>
        <begin position="240"/>
        <end position="455"/>
    </location>
</feature>
<keyword evidence="12" id="KW-0902">Two-component regulatory system</keyword>
<dbReference type="InterPro" id="IPR036097">
    <property type="entry name" value="HisK_dim/P_sf"/>
</dbReference>
<evidence type="ECO:0000256" key="9">
    <source>
        <dbReference type="ARBA" id="ARBA00022777"/>
    </source>
</evidence>